<evidence type="ECO:0000313" key="1">
    <source>
        <dbReference type="EMBL" id="GID62074.1"/>
    </source>
</evidence>
<gene>
    <name evidence="1" type="ORF">Aco03nite_104780</name>
</gene>
<organism evidence="1 2">
    <name type="scientific">Actinoplanes couchii</name>
    <dbReference type="NCBI Taxonomy" id="403638"/>
    <lineage>
        <taxon>Bacteria</taxon>
        <taxon>Bacillati</taxon>
        <taxon>Actinomycetota</taxon>
        <taxon>Actinomycetes</taxon>
        <taxon>Micromonosporales</taxon>
        <taxon>Micromonosporaceae</taxon>
        <taxon>Actinoplanes</taxon>
    </lineage>
</organism>
<evidence type="ECO:0000313" key="2">
    <source>
        <dbReference type="Proteomes" id="UP000612282"/>
    </source>
</evidence>
<dbReference type="Proteomes" id="UP000612282">
    <property type="component" value="Unassembled WGS sequence"/>
</dbReference>
<accession>A0ABQ3XU94</accession>
<dbReference type="InterPro" id="IPR036890">
    <property type="entry name" value="HATPase_C_sf"/>
</dbReference>
<protein>
    <recommendedName>
        <fullName evidence="3">Histidine kinase/HSP90-like ATPase domain-containing protein</fullName>
    </recommendedName>
</protein>
<dbReference type="InterPro" id="IPR050267">
    <property type="entry name" value="Anti-sigma-factor_SerPK"/>
</dbReference>
<proteinExistence type="predicted"/>
<dbReference type="RefSeq" id="WP_203810685.1">
    <property type="nucleotide sequence ID" value="NZ_BAAAQE010000084.1"/>
</dbReference>
<reference evidence="1 2" key="1">
    <citation type="submission" date="2021-01" db="EMBL/GenBank/DDBJ databases">
        <title>Whole genome shotgun sequence of Actinoplanes couchii NBRC 106145.</title>
        <authorList>
            <person name="Komaki H."/>
            <person name="Tamura T."/>
        </authorList>
    </citation>
    <scope>NUCLEOTIDE SEQUENCE [LARGE SCALE GENOMIC DNA]</scope>
    <source>
        <strain evidence="1 2">NBRC 106145</strain>
    </source>
</reference>
<sequence>MREDVFAVELLRHRFRNGERAMPMRHSARDALHRRMSVGPDVEWVDDVLIVISELVQNVSEHTTGPGELVVSLELGAVLVEVGDASTVAPNLHDPATDHAGGRGLLLLGRISRRWGVRFCPTGKTVWAELAAGVDSRHLTVA</sequence>
<keyword evidence="2" id="KW-1185">Reference proteome</keyword>
<dbReference type="Gene3D" id="3.30.565.10">
    <property type="entry name" value="Histidine kinase-like ATPase, C-terminal domain"/>
    <property type="match status" value="1"/>
</dbReference>
<name>A0ABQ3XU94_9ACTN</name>
<evidence type="ECO:0008006" key="3">
    <source>
        <dbReference type="Google" id="ProtNLM"/>
    </source>
</evidence>
<dbReference type="PANTHER" id="PTHR35526">
    <property type="entry name" value="ANTI-SIGMA-F FACTOR RSBW-RELATED"/>
    <property type="match status" value="1"/>
</dbReference>
<comment type="caution">
    <text evidence="1">The sequence shown here is derived from an EMBL/GenBank/DDBJ whole genome shotgun (WGS) entry which is preliminary data.</text>
</comment>
<dbReference type="EMBL" id="BOMG01000164">
    <property type="protein sequence ID" value="GID62074.1"/>
    <property type="molecule type" value="Genomic_DNA"/>
</dbReference>
<dbReference type="PANTHER" id="PTHR35526:SF3">
    <property type="entry name" value="ANTI-SIGMA-F FACTOR RSBW"/>
    <property type="match status" value="1"/>
</dbReference>